<keyword evidence="1" id="KW-0812">Transmembrane</keyword>
<accession>A0A1B9B931</accession>
<evidence type="ECO:0008006" key="4">
    <source>
        <dbReference type="Google" id="ProtNLM"/>
    </source>
</evidence>
<keyword evidence="1" id="KW-1133">Transmembrane helix</keyword>
<dbReference type="EMBL" id="MAYT01000001">
    <property type="protein sequence ID" value="OCA92590.1"/>
    <property type="molecule type" value="Genomic_DNA"/>
</dbReference>
<dbReference type="AlphaFoldDB" id="A0A1B9B931"/>
<reference evidence="3" key="1">
    <citation type="submission" date="2016-05" db="EMBL/GenBank/DDBJ databases">
        <authorList>
            <person name="Liu B."/>
            <person name="Wang J."/>
            <person name="Zhu Y."/>
            <person name="Liu G."/>
            <person name="Chen Q."/>
            <person name="Chen Z."/>
            <person name="Lan J."/>
            <person name="Che J."/>
            <person name="Ge C."/>
            <person name="Shi H."/>
            <person name="Pan Z."/>
            <person name="Liu X."/>
        </authorList>
    </citation>
    <scope>NUCLEOTIDE SEQUENCE [LARGE SCALE GENOMIC DNA]</scope>
    <source>
        <strain evidence="3">FJAT-27215</strain>
    </source>
</reference>
<feature type="transmembrane region" description="Helical" evidence="1">
    <location>
        <begin position="33"/>
        <end position="51"/>
    </location>
</feature>
<evidence type="ECO:0000313" key="2">
    <source>
        <dbReference type="EMBL" id="OCA92590.1"/>
    </source>
</evidence>
<protein>
    <recommendedName>
        <fullName evidence="4">DUF3139 domain-containing protein</fullName>
    </recommendedName>
</protein>
<dbReference type="RefSeq" id="WP_065409079.1">
    <property type="nucleotide sequence ID" value="NZ_MAYT01000001.1"/>
</dbReference>
<evidence type="ECO:0000313" key="3">
    <source>
        <dbReference type="Proteomes" id="UP000092578"/>
    </source>
</evidence>
<comment type="caution">
    <text evidence="2">The sequence shown here is derived from an EMBL/GenBank/DDBJ whole genome shotgun (WGS) entry which is preliminary data.</text>
</comment>
<organism evidence="2 3">
    <name type="scientific">Pseudobacillus wudalianchiensis</name>
    <dbReference type="NCBI Taxonomy" id="1743143"/>
    <lineage>
        <taxon>Bacteria</taxon>
        <taxon>Bacillati</taxon>
        <taxon>Bacillota</taxon>
        <taxon>Bacilli</taxon>
        <taxon>Bacillales</taxon>
        <taxon>Bacillaceae</taxon>
        <taxon>Pseudobacillus</taxon>
    </lineage>
</organism>
<keyword evidence="3" id="KW-1185">Reference proteome</keyword>
<keyword evidence="1" id="KW-0472">Membrane</keyword>
<evidence type="ECO:0000256" key="1">
    <source>
        <dbReference type="SAM" id="Phobius"/>
    </source>
</evidence>
<dbReference type="Proteomes" id="UP000092578">
    <property type="component" value="Unassembled WGS sequence"/>
</dbReference>
<name>A0A1B9B931_9BACI</name>
<feature type="transmembrane region" description="Helical" evidence="1">
    <location>
        <begin position="6"/>
        <end position="26"/>
    </location>
</feature>
<gene>
    <name evidence="2" type="ORF">A8F95_02525</name>
</gene>
<sequence>MSPTTIIKLGMLTSVVLILSLSVLLFPKKRRKMIWIVLGLLLIGGMTFYNTRSFILQHQTNEFVQQLNKYLTQKYPNEKWGIEDKNMVEISPVGYLHVIFESEPGVAYEYRIKDTSIKQVHILIADSKIMPQHDEGGVKKVIEQ</sequence>
<proteinExistence type="predicted"/>